<keyword evidence="2" id="KW-1133">Transmembrane helix</keyword>
<evidence type="ECO:0000256" key="2">
    <source>
        <dbReference type="SAM" id="Phobius"/>
    </source>
</evidence>
<evidence type="ECO:0000313" key="3">
    <source>
        <dbReference type="EMBL" id="KAI3426129.1"/>
    </source>
</evidence>
<feature type="compositionally biased region" description="Gly residues" evidence="1">
    <location>
        <begin position="317"/>
        <end position="331"/>
    </location>
</feature>
<gene>
    <name evidence="3" type="ORF">D9Q98_008508</name>
</gene>
<reference evidence="3" key="2">
    <citation type="submission" date="2020-11" db="EMBL/GenBank/DDBJ databases">
        <authorList>
            <person name="Cecchin M."/>
            <person name="Marcolungo L."/>
            <person name="Rossato M."/>
            <person name="Girolomoni L."/>
            <person name="Cosentino E."/>
            <person name="Cuine S."/>
            <person name="Li-Beisson Y."/>
            <person name="Delledonne M."/>
            <person name="Ballottari M."/>
        </authorList>
    </citation>
    <scope>NUCLEOTIDE SEQUENCE</scope>
    <source>
        <strain evidence="3">211/11P</strain>
        <tissue evidence="3">Whole cell</tissue>
    </source>
</reference>
<dbReference type="AlphaFoldDB" id="A0A9D4TI46"/>
<proteinExistence type="predicted"/>
<keyword evidence="2" id="KW-0472">Membrane</keyword>
<evidence type="ECO:0000256" key="1">
    <source>
        <dbReference type="SAM" id="MobiDB-lite"/>
    </source>
</evidence>
<keyword evidence="4" id="KW-1185">Reference proteome</keyword>
<organism evidence="3 4">
    <name type="scientific">Chlorella vulgaris</name>
    <name type="common">Green alga</name>
    <dbReference type="NCBI Taxonomy" id="3077"/>
    <lineage>
        <taxon>Eukaryota</taxon>
        <taxon>Viridiplantae</taxon>
        <taxon>Chlorophyta</taxon>
        <taxon>core chlorophytes</taxon>
        <taxon>Trebouxiophyceae</taxon>
        <taxon>Chlorellales</taxon>
        <taxon>Chlorellaceae</taxon>
        <taxon>Chlorella clade</taxon>
        <taxon>Chlorella</taxon>
    </lineage>
</organism>
<reference evidence="3" key="1">
    <citation type="journal article" date="2019" name="Plant J.">
        <title>Chlorella vulgaris genome assembly and annotation reveals the molecular basis for metabolic acclimation to high light conditions.</title>
        <authorList>
            <person name="Cecchin M."/>
            <person name="Marcolungo L."/>
            <person name="Rossato M."/>
            <person name="Girolomoni L."/>
            <person name="Cosentino E."/>
            <person name="Cuine S."/>
            <person name="Li-Beisson Y."/>
            <person name="Delledonne M."/>
            <person name="Ballottari M."/>
        </authorList>
    </citation>
    <scope>NUCLEOTIDE SEQUENCE</scope>
    <source>
        <strain evidence="3">211/11P</strain>
    </source>
</reference>
<keyword evidence="2" id="KW-0812">Transmembrane</keyword>
<feature type="region of interest" description="Disordered" evidence="1">
    <location>
        <begin position="290"/>
        <end position="367"/>
    </location>
</feature>
<feature type="transmembrane region" description="Helical" evidence="2">
    <location>
        <begin position="106"/>
        <end position="124"/>
    </location>
</feature>
<sequence>MQVPQNGGTAAAAAETAAAAAAAIGGAEDGANSMTARRRAPAAAADVRTLGLFSAIGLLTTLMLQVRETPQPQELLTMACTDLPLLAALAWALLAPASYRRCRGGVALVLRLLVCLRVLSVDTTRLLEASMPVSDSLALALLHFIFTLAAASWLLPLGQMAWGLELPPVSSALVQLASVALIAAGNPQICATGYMHQPLVQKMLATTFRVLQPAAAPLEPLLTLAGIGRRYQDRQCISVLWTLQFWGALVLPIALTWRRQLHEYLEWRQQLKRERQREVRAARLASLPFPGCRRRSSSSSGGPRRRRFGRNRTNPGSGSGSGSGGSGGSGGRRSPNSGSGGRRSSSARSSRSSGLTGTTHTTSTCSISQGSLEEMAGLFASGEDVAALIRGRPSRHVVPHPHDWQYETAAKLRKELKPTWKSCTLLAFLALHLYSWHLMLFSADAL</sequence>
<name>A0A9D4TI46_CHLVU</name>
<dbReference type="Proteomes" id="UP001055712">
    <property type="component" value="Unassembled WGS sequence"/>
</dbReference>
<feature type="transmembrane region" description="Helical" evidence="2">
    <location>
        <begin position="47"/>
        <end position="64"/>
    </location>
</feature>
<accession>A0A9D4TI46</accession>
<protein>
    <submittedName>
        <fullName evidence="3">Uncharacterized protein</fullName>
    </submittedName>
</protein>
<evidence type="ECO:0000313" key="4">
    <source>
        <dbReference type="Proteomes" id="UP001055712"/>
    </source>
</evidence>
<dbReference type="EMBL" id="SIDB01000011">
    <property type="protein sequence ID" value="KAI3426129.1"/>
    <property type="molecule type" value="Genomic_DNA"/>
</dbReference>
<comment type="caution">
    <text evidence="3">The sequence shown here is derived from an EMBL/GenBank/DDBJ whole genome shotgun (WGS) entry which is preliminary data.</text>
</comment>
<feature type="transmembrane region" description="Helical" evidence="2">
    <location>
        <begin position="136"/>
        <end position="155"/>
    </location>
</feature>
<feature type="compositionally biased region" description="Low complexity" evidence="1">
    <location>
        <begin position="332"/>
        <end position="367"/>
    </location>
</feature>
<feature type="transmembrane region" description="Helical" evidence="2">
    <location>
        <begin position="76"/>
        <end position="94"/>
    </location>
</feature>